<proteinExistence type="predicted"/>
<evidence type="ECO:0000256" key="2">
    <source>
        <dbReference type="SAM" id="SignalP"/>
    </source>
</evidence>
<dbReference type="Pfam" id="PF07813">
    <property type="entry name" value="LTXXQ"/>
    <property type="match status" value="1"/>
</dbReference>
<accession>B4VJL8</accession>
<protein>
    <submittedName>
        <fullName evidence="3">LTXXQ motif family</fullName>
    </submittedName>
</protein>
<feature type="signal peptide" evidence="2">
    <location>
        <begin position="1"/>
        <end position="26"/>
    </location>
</feature>
<reference evidence="3 4" key="1">
    <citation type="submission" date="2008-07" db="EMBL/GenBank/DDBJ databases">
        <authorList>
            <person name="Tandeau de Marsac N."/>
            <person name="Ferriera S."/>
            <person name="Johnson J."/>
            <person name="Kravitz S."/>
            <person name="Beeson K."/>
            <person name="Sutton G."/>
            <person name="Rogers Y.-H."/>
            <person name="Friedman R."/>
            <person name="Frazier M."/>
            <person name="Venter J.C."/>
        </authorList>
    </citation>
    <scope>NUCLEOTIDE SEQUENCE [LARGE SCALE GENOMIC DNA]</scope>
    <source>
        <strain evidence="3 4">PCC 7420</strain>
    </source>
</reference>
<dbReference type="EMBL" id="DS989843">
    <property type="protein sequence ID" value="EDX77619.1"/>
    <property type="molecule type" value="Genomic_DNA"/>
</dbReference>
<dbReference type="InterPro" id="IPR012899">
    <property type="entry name" value="LTXXQ"/>
</dbReference>
<sequence>MNIKLFPLLASIAAITLAAAPMATFAQPPFAEELNLTTDQQTQLERIRDNKHSQIEQILTPEQREQFQELQGQRQRHREGMRSLNLTEAQRNQMREIHQSAREQMRDVLTEEQQEQMRQMRGNRRGQRGMGRPNQAQ</sequence>
<dbReference type="STRING" id="118168.MC7420_2943"/>
<keyword evidence="4" id="KW-1185">Reference proteome</keyword>
<name>B4VJL8_9CYAN</name>
<keyword evidence="2" id="KW-0732">Signal</keyword>
<evidence type="ECO:0000313" key="3">
    <source>
        <dbReference type="EMBL" id="EDX77619.1"/>
    </source>
</evidence>
<organism evidence="3 4">
    <name type="scientific">Coleofasciculus chthonoplastes PCC 7420</name>
    <dbReference type="NCBI Taxonomy" id="118168"/>
    <lineage>
        <taxon>Bacteria</taxon>
        <taxon>Bacillati</taxon>
        <taxon>Cyanobacteriota</taxon>
        <taxon>Cyanophyceae</taxon>
        <taxon>Coleofasciculales</taxon>
        <taxon>Coleofasciculaceae</taxon>
        <taxon>Coleofasciculus</taxon>
    </lineage>
</organism>
<feature type="region of interest" description="Disordered" evidence="1">
    <location>
        <begin position="58"/>
        <end position="137"/>
    </location>
</feature>
<evidence type="ECO:0000256" key="1">
    <source>
        <dbReference type="SAM" id="MobiDB-lite"/>
    </source>
</evidence>
<dbReference type="RefSeq" id="WP_006098880.1">
    <property type="nucleotide sequence ID" value="NZ_DS989843.1"/>
</dbReference>
<dbReference type="GO" id="GO:0042597">
    <property type="term" value="C:periplasmic space"/>
    <property type="evidence" value="ECO:0007669"/>
    <property type="project" value="InterPro"/>
</dbReference>
<dbReference type="OrthoDB" id="426086at2"/>
<feature type="chain" id="PRO_5002827580" evidence="2">
    <location>
        <begin position="27"/>
        <end position="137"/>
    </location>
</feature>
<evidence type="ECO:0000313" key="4">
    <source>
        <dbReference type="Proteomes" id="UP000003835"/>
    </source>
</evidence>
<gene>
    <name evidence="3" type="ORF">MC7420_2943</name>
</gene>
<dbReference type="AlphaFoldDB" id="B4VJL8"/>
<feature type="compositionally biased region" description="Basic and acidic residues" evidence="1">
    <location>
        <begin position="93"/>
        <end position="109"/>
    </location>
</feature>
<dbReference type="eggNOG" id="COG3678">
    <property type="taxonomic scope" value="Bacteria"/>
</dbReference>
<dbReference type="HOGENOM" id="CLU_133626_1_0_3"/>
<dbReference type="Proteomes" id="UP000003835">
    <property type="component" value="Unassembled WGS sequence"/>
</dbReference>
<dbReference type="Gene3D" id="1.20.120.1490">
    <property type="match status" value="1"/>
</dbReference>